<keyword evidence="3" id="KW-0223">Dioxygenase</keyword>
<evidence type="ECO:0000313" key="9">
    <source>
        <dbReference type="Proteomes" id="UP000799750"/>
    </source>
</evidence>
<dbReference type="OrthoDB" id="420380at2759"/>
<evidence type="ECO:0000313" key="8">
    <source>
        <dbReference type="EMBL" id="KAF2490979.1"/>
    </source>
</evidence>
<evidence type="ECO:0000256" key="3">
    <source>
        <dbReference type="ARBA" id="ARBA00022964"/>
    </source>
</evidence>
<dbReference type="PROSITE" id="PS51471">
    <property type="entry name" value="FE2OG_OXY"/>
    <property type="match status" value="1"/>
</dbReference>
<dbReference type="InterPro" id="IPR044862">
    <property type="entry name" value="Pro_4_hyd_alph_FE2OG_OXY"/>
</dbReference>
<dbReference type="AlphaFoldDB" id="A0A6A6QFU2"/>
<evidence type="ECO:0000256" key="6">
    <source>
        <dbReference type="SAM" id="SignalP"/>
    </source>
</evidence>
<dbReference type="GO" id="GO:0031418">
    <property type="term" value="F:L-ascorbic acid binding"/>
    <property type="evidence" value="ECO:0007669"/>
    <property type="project" value="InterPro"/>
</dbReference>
<sequence>MPQTCNAGRSAVAIVLATIFSLIWLAESASAKHSGCPDHEYKVLIFSQDPLVIYIPNFLTTEEADYLERTTKSKFTKSEVADSHGHQLNASTRTSRSTSLASDPIIRCIEARALSFQGFDTPRSHLEPLQLVTYGLGEEYHAHTDWFEAASQTSDAYGGNRQSSFFVYVAASGDITGGGTNFPLLDAPVDDRWCKFVNCDEPWEAGVTFRPVPRNAVFWVNLLKDGRGDKRVVHAGLPVTSGTKLGMNIWTREKALDREFRSDSADDEASSEL</sequence>
<dbReference type="InterPro" id="IPR045054">
    <property type="entry name" value="P4HA-like"/>
</dbReference>
<keyword evidence="5" id="KW-0408">Iron</keyword>
<dbReference type="PANTHER" id="PTHR10869:SF246">
    <property type="entry name" value="TRANSMEMBRANE PROLYL 4-HYDROXYLASE"/>
    <property type="match status" value="1"/>
</dbReference>
<feature type="chain" id="PRO_5025639144" description="Fe2OG dioxygenase domain-containing protein" evidence="6">
    <location>
        <begin position="32"/>
        <end position="273"/>
    </location>
</feature>
<dbReference type="Pfam" id="PF13640">
    <property type="entry name" value="2OG-FeII_Oxy_3"/>
    <property type="match status" value="1"/>
</dbReference>
<proteinExistence type="predicted"/>
<dbReference type="SMART" id="SM00702">
    <property type="entry name" value="P4Hc"/>
    <property type="match status" value="1"/>
</dbReference>
<evidence type="ECO:0000256" key="4">
    <source>
        <dbReference type="ARBA" id="ARBA00023002"/>
    </source>
</evidence>
<dbReference type="Gene3D" id="2.60.120.620">
    <property type="entry name" value="q2cbj1_9rhob like domain"/>
    <property type="match status" value="1"/>
</dbReference>
<keyword evidence="4" id="KW-0560">Oxidoreductase</keyword>
<evidence type="ECO:0000256" key="1">
    <source>
        <dbReference type="ARBA" id="ARBA00001961"/>
    </source>
</evidence>
<comment type="cofactor">
    <cofactor evidence="1">
        <name>L-ascorbate</name>
        <dbReference type="ChEBI" id="CHEBI:38290"/>
    </cofactor>
</comment>
<feature type="signal peptide" evidence="6">
    <location>
        <begin position="1"/>
        <end position="31"/>
    </location>
</feature>
<name>A0A6A6QFU2_9PEZI</name>
<accession>A0A6A6QFU2</accession>
<dbReference type="InterPro" id="IPR005123">
    <property type="entry name" value="Oxoglu/Fe-dep_dioxygenase_dom"/>
</dbReference>
<evidence type="ECO:0000256" key="2">
    <source>
        <dbReference type="ARBA" id="ARBA00022723"/>
    </source>
</evidence>
<dbReference type="GO" id="GO:0004656">
    <property type="term" value="F:procollagen-proline 4-dioxygenase activity"/>
    <property type="evidence" value="ECO:0007669"/>
    <property type="project" value="TreeGrafter"/>
</dbReference>
<gene>
    <name evidence="8" type="ORF">BU16DRAFT_565902</name>
</gene>
<organism evidence="8 9">
    <name type="scientific">Lophium mytilinum</name>
    <dbReference type="NCBI Taxonomy" id="390894"/>
    <lineage>
        <taxon>Eukaryota</taxon>
        <taxon>Fungi</taxon>
        <taxon>Dikarya</taxon>
        <taxon>Ascomycota</taxon>
        <taxon>Pezizomycotina</taxon>
        <taxon>Dothideomycetes</taxon>
        <taxon>Pleosporomycetidae</taxon>
        <taxon>Mytilinidiales</taxon>
        <taxon>Mytilinidiaceae</taxon>
        <taxon>Lophium</taxon>
    </lineage>
</organism>
<dbReference type="GO" id="GO:0005506">
    <property type="term" value="F:iron ion binding"/>
    <property type="evidence" value="ECO:0007669"/>
    <property type="project" value="InterPro"/>
</dbReference>
<evidence type="ECO:0000256" key="5">
    <source>
        <dbReference type="ARBA" id="ARBA00023004"/>
    </source>
</evidence>
<keyword evidence="6" id="KW-0732">Signal</keyword>
<reference evidence="8" key="1">
    <citation type="journal article" date="2020" name="Stud. Mycol.">
        <title>101 Dothideomycetes genomes: a test case for predicting lifestyles and emergence of pathogens.</title>
        <authorList>
            <person name="Haridas S."/>
            <person name="Albert R."/>
            <person name="Binder M."/>
            <person name="Bloem J."/>
            <person name="Labutti K."/>
            <person name="Salamov A."/>
            <person name="Andreopoulos B."/>
            <person name="Baker S."/>
            <person name="Barry K."/>
            <person name="Bills G."/>
            <person name="Bluhm B."/>
            <person name="Cannon C."/>
            <person name="Castanera R."/>
            <person name="Culley D."/>
            <person name="Daum C."/>
            <person name="Ezra D."/>
            <person name="Gonzalez J."/>
            <person name="Henrissat B."/>
            <person name="Kuo A."/>
            <person name="Liang C."/>
            <person name="Lipzen A."/>
            <person name="Lutzoni F."/>
            <person name="Magnuson J."/>
            <person name="Mondo S."/>
            <person name="Nolan M."/>
            <person name="Ohm R."/>
            <person name="Pangilinan J."/>
            <person name="Park H.-J."/>
            <person name="Ramirez L."/>
            <person name="Alfaro M."/>
            <person name="Sun H."/>
            <person name="Tritt A."/>
            <person name="Yoshinaga Y."/>
            <person name="Zwiers L.-H."/>
            <person name="Turgeon B."/>
            <person name="Goodwin S."/>
            <person name="Spatafora J."/>
            <person name="Crous P."/>
            <person name="Grigoriev I."/>
        </authorList>
    </citation>
    <scope>NUCLEOTIDE SEQUENCE</scope>
    <source>
        <strain evidence="8">CBS 269.34</strain>
    </source>
</reference>
<dbReference type="InterPro" id="IPR006620">
    <property type="entry name" value="Pro_4_hyd_alph"/>
</dbReference>
<feature type="domain" description="Fe2OG dioxygenase" evidence="7">
    <location>
        <begin position="125"/>
        <end position="253"/>
    </location>
</feature>
<keyword evidence="2" id="KW-0479">Metal-binding</keyword>
<keyword evidence="9" id="KW-1185">Reference proteome</keyword>
<evidence type="ECO:0000259" key="7">
    <source>
        <dbReference type="PROSITE" id="PS51471"/>
    </source>
</evidence>
<dbReference type="EMBL" id="MU004196">
    <property type="protein sequence ID" value="KAF2490979.1"/>
    <property type="molecule type" value="Genomic_DNA"/>
</dbReference>
<dbReference type="PANTHER" id="PTHR10869">
    <property type="entry name" value="PROLYL 4-HYDROXYLASE ALPHA SUBUNIT"/>
    <property type="match status" value="1"/>
</dbReference>
<dbReference type="GO" id="GO:0005783">
    <property type="term" value="C:endoplasmic reticulum"/>
    <property type="evidence" value="ECO:0007669"/>
    <property type="project" value="TreeGrafter"/>
</dbReference>
<protein>
    <recommendedName>
        <fullName evidence="7">Fe2OG dioxygenase domain-containing protein</fullName>
    </recommendedName>
</protein>
<dbReference type="Proteomes" id="UP000799750">
    <property type="component" value="Unassembled WGS sequence"/>
</dbReference>